<reference evidence="3" key="1">
    <citation type="submission" date="2021-07" db="EMBL/GenBank/DDBJ databases">
        <title>Candidatus Kaistella beijingensis sp. nov. isolated from a municipal wastewater treatment plant is involved in sludge foaming.</title>
        <authorList>
            <person name="Song Y."/>
            <person name="Liu S.-J."/>
        </authorList>
    </citation>
    <scope>NUCLEOTIDE SEQUENCE</scope>
    <source>
        <strain evidence="3">DSM 43998</strain>
    </source>
</reference>
<dbReference type="Proteomes" id="UP000887023">
    <property type="component" value="Chromosome"/>
</dbReference>
<dbReference type="CDD" id="cd01949">
    <property type="entry name" value="GGDEF"/>
    <property type="match status" value="1"/>
</dbReference>
<organism evidence="3 4">
    <name type="scientific">Skermania pinensis</name>
    <dbReference type="NCBI Taxonomy" id="39122"/>
    <lineage>
        <taxon>Bacteria</taxon>
        <taxon>Bacillati</taxon>
        <taxon>Actinomycetota</taxon>
        <taxon>Actinomycetes</taxon>
        <taxon>Mycobacteriales</taxon>
        <taxon>Gordoniaceae</taxon>
        <taxon>Skermania</taxon>
    </lineage>
</organism>
<evidence type="ECO:0000313" key="4">
    <source>
        <dbReference type="Proteomes" id="UP000887023"/>
    </source>
</evidence>
<dbReference type="SUPFAM" id="SSF141868">
    <property type="entry name" value="EAL domain-like"/>
    <property type="match status" value="1"/>
</dbReference>
<name>A0ABX8S438_9ACTN</name>
<dbReference type="Gene3D" id="3.30.70.270">
    <property type="match status" value="1"/>
</dbReference>
<dbReference type="PROSITE" id="PS50883">
    <property type="entry name" value="EAL"/>
    <property type="match status" value="1"/>
</dbReference>
<dbReference type="Gene3D" id="3.30.450.40">
    <property type="match status" value="2"/>
</dbReference>
<dbReference type="SMART" id="SM00065">
    <property type="entry name" value="GAF"/>
    <property type="match status" value="2"/>
</dbReference>
<dbReference type="PANTHER" id="PTHR44757">
    <property type="entry name" value="DIGUANYLATE CYCLASE DGCP"/>
    <property type="match status" value="1"/>
</dbReference>
<dbReference type="PANTHER" id="PTHR44757:SF2">
    <property type="entry name" value="BIOFILM ARCHITECTURE MAINTENANCE PROTEIN MBAA"/>
    <property type="match status" value="1"/>
</dbReference>
<feature type="domain" description="EAL" evidence="1">
    <location>
        <begin position="650"/>
        <end position="914"/>
    </location>
</feature>
<dbReference type="Pfam" id="PF13185">
    <property type="entry name" value="GAF_2"/>
    <property type="match status" value="1"/>
</dbReference>
<evidence type="ECO:0000313" key="3">
    <source>
        <dbReference type="EMBL" id="QXQ12493.1"/>
    </source>
</evidence>
<dbReference type="Gene3D" id="3.20.20.450">
    <property type="entry name" value="EAL domain"/>
    <property type="match status" value="1"/>
</dbReference>
<dbReference type="Gene3D" id="3.30.450.20">
    <property type="entry name" value="PAS domain"/>
    <property type="match status" value="1"/>
</dbReference>
<accession>A0ABX8S438</accession>
<sequence length="921" mass="98788">MSGDSNRDADLAGLVQGALLAESEQELFQLIADWLAEQADAGRASIALIAEDDPNSAEVLASAGPSGRWPIGFRVKLDNSGVGRAIDTGQVQTWTASRDRLEVEGVSLADAGMRELINAPLWDGARVIGSLNYAKRDGDTITAQDVGRLTEVAAILSLNLGRFRLLSRGREAVARERRLQTQTREVGRTGLALSTAGSPQEVYETVGRALASIMPVDRVSVALPRSDYFDVIVLVDKVPVTSPPERLAAPGTAMSFVVAHREMKVWQDVRGKPAYPEHRALAEAGMHAVVSMPVMVSGAVAALFDTACANRVELGPDTRQALRALTDLTGAALERMAMRPNSTVTAGQFGNNPLGDHLLREVVEESSLLMLAVRADGTIAESSRFAEQQIGRDAGSLREAPITSLYPTADRPERWRRMAALVAAEPGQVDVWEAPMVDAAGRQRLVRHTVRRLDSAPGEAVMLIVAQDVGPVRLPSRRAGESVVEARLPEVIDRRELDRWLAVAIPVGAPTSLCFVDVDHMRLINEISGRQVGDAILGRLLGFLAAAIGTEDVLARLDGDDFAILMPGRGVAAAFDLAERVRAAARDLVVGSGENVHRISVSVGVAALDDSPDPETGLRDAEAACYAAKAAGRDRVAVSGGPGSGPSISDARWVEWVRWALDHDGLQLFGQPIRRTDPAAPQLVGLELLLRLVNVFGSDRSQVEGDVVPAGRFIPACERFGLIEVVDRWVVRELVSSLAAHPDRYAELSMVSVNLSACSVQSPDFLDFLLDALSVPGIERSKIVFEVTETTAMMNFSTAGRFLRAVNELGCSCALDDFGSGFASFSYLRKLPLDLLKIDGSLIVDLRDCPANQHILAAIIQVARALGMQTVAECVDSPDELDTLARIGVDFAQGFGLGVPEPLPRLLAHGWPVLDSTVLRS</sequence>
<dbReference type="InterPro" id="IPR001633">
    <property type="entry name" value="EAL_dom"/>
</dbReference>
<gene>
    <name evidence="3" type="ORF">KV203_10905</name>
</gene>
<dbReference type="EMBL" id="CP079105">
    <property type="protein sequence ID" value="QXQ12493.1"/>
    <property type="molecule type" value="Genomic_DNA"/>
</dbReference>
<dbReference type="Pfam" id="PF01590">
    <property type="entry name" value="GAF"/>
    <property type="match status" value="1"/>
</dbReference>
<dbReference type="Pfam" id="PF00990">
    <property type="entry name" value="GGDEF"/>
    <property type="match status" value="1"/>
</dbReference>
<dbReference type="InterPro" id="IPR000160">
    <property type="entry name" value="GGDEF_dom"/>
</dbReference>
<dbReference type="Pfam" id="PF00563">
    <property type="entry name" value="EAL"/>
    <property type="match status" value="1"/>
</dbReference>
<dbReference type="SMART" id="SM00052">
    <property type="entry name" value="EAL"/>
    <property type="match status" value="1"/>
</dbReference>
<dbReference type="SUPFAM" id="SSF55781">
    <property type="entry name" value="GAF domain-like"/>
    <property type="match status" value="2"/>
</dbReference>
<dbReference type="InterPro" id="IPR029787">
    <property type="entry name" value="Nucleotide_cyclase"/>
</dbReference>
<dbReference type="InterPro" id="IPR052155">
    <property type="entry name" value="Biofilm_reg_signaling"/>
</dbReference>
<evidence type="ECO:0000259" key="2">
    <source>
        <dbReference type="PROSITE" id="PS50887"/>
    </source>
</evidence>
<dbReference type="InterPro" id="IPR035919">
    <property type="entry name" value="EAL_sf"/>
</dbReference>
<dbReference type="SUPFAM" id="SSF55785">
    <property type="entry name" value="PYP-like sensor domain (PAS domain)"/>
    <property type="match status" value="1"/>
</dbReference>
<dbReference type="InterPro" id="IPR035965">
    <property type="entry name" value="PAS-like_dom_sf"/>
</dbReference>
<evidence type="ECO:0000259" key="1">
    <source>
        <dbReference type="PROSITE" id="PS50883"/>
    </source>
</evidence>
<dbReference type="NCBIfam" id="TIGR00254">
    <property type="entry name" value="GGDEF"/>
    <property type="match status" value="1"/>
</dbReference>
<protein>
    <submittedName>
        <fullName evidence="3">EAL domain-containing protein</fullName>
    </submittedName>
</protein>
<dbReference type="InterPro" id="IPR043128">
    <property type="entry name" value="Rev_trsase/Diguanyl_cyclase"/>
</dbReference>
<dbReference type="InterPro" id="IPR029016">
    <property type="entry name" value="GAF-like_dom_sf"/>
</dbReference>
<dbReference type="SMART" id="SM00267">
    <property type="entry name" value="GGDEF"/>
    <property type="match status" value="1"/>
</dbReference>
<keyword evidence="4" id="KW-1185">Reference proteome</keyword>
<dbReference type="PROSITE" id="PS50887">
    <property type="entry name" value="GGDEF"/>
    <property type="match status" value="1"/>
</dbReference>
<dbReference type="CDD" id="cd01948">
    <property type="entry name" value="EAL"/>
    <property type="match status" value="1"/>
</dbReference>
<dbReference type="InterPro" id="IPR003018">
    <property type="entry name" value="GAF"/>
</dbReference>
<dbReference type="SUPFAM" id="SSF55073">
    <property type="entry name" value="Nucleotide cyclase"/>
    <property type="match status" value="1"/>
</dbReference>
<feature type="domain" description="GGDEF" evidence="2">
    <location>
        <begin position="509"/>
        <end position="641"/>
    </location>
</feature>
<proteinExistence type="predicted"/>
<dbReference type="RefSeq" id="WP_157079930.1">
    <property type="nucleotide sequence ID" value="NZ_CBCRUZ010000023.1"/>
</dbReference>